<evidence type="ECO:0000259" key="6">
    <source>
        <dbReference type="Pfam" id="PF12555"/>
    </source>
</evidence>
<keyword evidence="2" id="KW-0547">Nucleotide-binding</keyword>
<gene>
    <name evidence="7" type="ORF">DI525_06580</name>
</gene>
<proteinExistence type="predicted"/>
<evidence type="ECO:0000256" key="3">
    <source>
        <dbReference type="ARBA" id="ARBA00022777"/>
    </source>
</evidence>
<organism evidence="7 8">
    <name type="scientific">Corynebacterium kroppenstedtii</name>
    <dbReference type="NCBI Taxonomy" id="161879"/>
    <lineage>
        <taxon>Bacteria</taxon>
        <taxon>Bacillati</taxon>
        <taxon>Actinomycetota</taxon>
        <taxon>Actinomycetes</taxon>
        <taxon>Mycobacteriales</taxon>
        <taxon>Corynebacteriaceae</taxon>
        <taxon>Corynebacterium</taxon>
    </lineage>
</organism>
<keyword evidence="5" id="KW-0812">Transmembrane</keyword>
<dbReference type="Pfam" id="PF12555">
    <property type="entry name" value="SteA-like_C"/>
    <property type="match status" value="1"/>
</dbReference>
<evidence type="ECO:0000313" key="7">
    <source>
        <dbReference type="EMBL" id="PZR04559.1"/>
    </source>
</evidence>
<dbReference type="InterPro" id="IPR036759">
    <property type="entry name" value="TPK_catalytic_sf"/>
</dbReference>
<dbReference type="GO" id="GO:0016301">
    <property type="term" value="F:kinase activity"/>
    <property type="evidence" value="ECO:0007669"/>
    <property type="project" value="UniProtKB-KW"/>
</dbReference>
<dbReference type="GO" id="GO:0009229">
    <property type="term" value="P:thiamine diphosphate biosynthetic process"/>
    <property type="evidence" value="ECO:0007669"/>
    <property type="project" value="InterPro"/>
</dbReference>
<sequence length="397" mass="42685">MAPMKLFSRSQSDLPGLNATVRDIAHSSKELRKLAEGDIAIIDGPEIPRGLAQRLIDMHVSAVATEVETEQGSIPRFGPQMLIDAGVVFIDGIGSDGRQALQSGKKYRLDEGSFYRGDDEVARGKEITLDRAVAVFEDSREQLADHMEALSGNVTEFVRSESPLFIDGLGIPDVDVPIQDRKVIVVSPSADVESQLKDLRSFIREYDPLLIGVENAADVLVDKGYKPSIIVGDPELINDRALRSGATVILPADPDGHAAGLERIQDLGIGAMTFPAATGSATDLALLIASYHGASLVVNCGSPFDIETLFDENQRDAAPSALLTRARVGPRLVDASAVNELYLVRSLGLGWVWAVIAIIIALVTIILISGLSGDDSFINNLIDTWNSFAISVQNLFK</sequence>
<dbReference type="GO" id="GO:0005524">
    <property type="term" value="F:ATP binding"/>
    <property type="evidence" value="ECO:0007669"/>
    <property type="project" value="UniProtKB-KW"/>
</dbReference>
<feature type="transmembrane region" description="Helical" evidence="5">
    <location>
        <begin position="351"/>
        <end position="371"/>
    </location>
</feature>
<keyword evidence="3 7" id="KW-0418">Kinase</keyword>
<dbReference type="GO" id="GO:0004788">
    <property type="term" value="F:thiamine diphosphokinase activity"/>
    <property type="evidence" value="ECO:0007669"/>
    <property type="project" value="InterPro"/>
</dbReference>
<dbReference type="Proteomes" id="UP000249432">
    <property type="component" value="Unassembled WGS sequence"/>
</dbReference>
<dbReference type="EMBL" id="QFRA01000015">
    <property type="protein sequence ID" value="PZR04559.1"/>
    <property type="molecule type" value="Genomic_DNA"/>
</dbReference>
<evidence type="ECO:0000256" key="2">
    <source>
        <dbReference type="ARBA" id="ARBA00022741"/>
    </source>
</evidence>
<evidence type="ECO:0000256" key="1">
    <source>
        <dbReference type="ARBA" id="ARBA00022679"/>
    </source>
</evidence>
<feature type="domain" description="SteA-like C-terminal" evidence="6">
    <location>
        <begin position="337"/>
        <end position="389"/>
    </location>
</feature>
<dbReference type="AlphaFoldDB" id="A0A2W5SN47"/>
<dbReference type="InterPro" id="IPR047795">
    <property type="entry name" value="Put_SteA-like"/>
</dbReference>
<evidence type="ECO:0000313" key="8">
    <source>
        <dbReference type="Proteomes" id="UP000249432"/>
    </source>
</evidence>
<evidence type="ECO:0000256" key="4">
    <source>
        <dbReference type="ARBA" id="ARBA00022840"/>
    </source>
</evidence>
<keyword evidence="5" id="KW-0472">Membrane</keyword>
<dbReference type="NCBIfam" id="NF040608">
    <property type="entry name" value="division_SteA"/>
    <property type="match status" value="1"/>
</dbReference>
<keyword evidence="4" id="KW-0067">ATP-binding</keyword>
<protein>
    <submittedName>
        <fullName evidence="7">Thiamine pyrophosphokinase</fullName>
    </submittedName>
</protein>
<accession>A0A2W5SN47</accession>
<name>A0A2W5SN47_9CORY</name>
<dbReference type="RefSeq" id="WP_303734989.1">
    <property type="nucleotide sequence ID" value="NZ_CAKZHK010000002.1"/>
</dbReference>
<reference evidence="7 8" key="1">
    <citation type="submission" date="2017-08" db="EMBL/GenBank/DDBJ databases">
        <title>Infants hospitalized years apart are colonized by the same room-sourced microbial strains.</title>
        <authorList>
            <person name="Brooks B."/>
            <person name="Olm M.R."/>
            <person name="Firek B.A."/>
            <person name="Baker R."/>
            <person name="Thomas B.C."/>
            <person name="Morowitz M.J."/>
            <person name="Banfield J.F."/>
        </authorList>
    </citation>
    <scope>NUCLEOTIDE SEQUENCE [LARGE SCALE GENOMIC DNA]</scope>
    <source>
        <strain evidence="7">S2_003_000_R1_3</strain>
    </source>
</reference>
<comment type="caution">
    <text evidence="7">The sequence shown here is derived from an EMBL/GenBank/DDBJ whole genome shotgun (WGS) entry which is preliminary data.</text>
</comment>
<keyword evidence="5" id="KW-1133">Transmembrane helix</keyword>
<dbReference type="InterPro" id="IPR022215">
    <property type="entry name" value="SteA-like_C"/>
</dbReference>
<evidence type="ECO:0000256" key="5">
    <source>
        <dbReference type="SAM" id="Phobius"/>
    </source>
</evidence>
<keyword evidence="1" id="KW-0808">Transferase</keyword>
<dbReference type="SUPFAM" id="SSF63999">
    <property type="entry name" value="Thiamin pyrophosphokinase, catalytic domain"/>
    <property type="match status" value="1"/>
</dbReference>